<keyword evidence="1" id="KW-1133">Transmembrane helix</keyword>
<proteinExistence type="predicted"/>
<name>A0ABZ2A2L0_STRNV</name>
<feature type="transmembrane region" description="Helical" evidence="1">
    <location>
        <begin position="60"/>
        <end position="83"/>
    </location>
</feature>
<feature type="transmembrane region" description="Helical" evidence="1">
    <location>
        <begin position="32"/>
        <end position="48"/>
    </location>
</feature>
<dbReference type="EMBL" id="CP109495">
    <property type="protein sequence ID" value="WUX51137.1"/>
    <property type="molecule type" value="Genomic_DNA"/>
</dbReference>
<sequence length="236" mass="24279">MNLTSSTGPARTCIDTGDLAADSAPGPLSDRVLFTAAPALFLGGWLLMRPIDGQSEPGGWWTAAHAVWLAGFVLFASMGLRFGRIVGARTTGQRIALTASTVIVVVSSLANIVQLVIDLVGGFTSADSAELKNAFSEVKDIPGAEALIYGVGAQLVFVGLIVFAVLAAVIRRATPGSAALVTAGTVVMAVGMGFGRNHWTVPLGMVCLLAGLALLGREVERPAAPARRRDRGPSGA</sequence>
<dbReference type="RefSeq" id="WP_329074804.1">
    <property type="nucleotide sequence ID" value="NZ_CP109495.1"/>
</dbReference>
<feature type="transmembrane region" description="Helical" evidence="1">
    <location>
        <begin position="95"/>
        <end position="117"/>
    </location>
</feature>
<accession>A0ABZ2A2L0</accession>
<dbReference type="Proteomes" id="UP001432209">
    <property type="component" value="Chromosome"/>
</dbReference>
<evidence type="ECO:0000313" key="2">
    <source>
        <dbReference type="EMBL" id="WUX51137.1"/>
    </source>
</evidence>
<evidence type="ECO:0000313" key="3">
    <source>
        <dbReference type="Proteomes" id="UP001432209"/>
    </source>
</evidence>
<organism evidence="2 3">
    <name type="scientific">Streptomyces niveus</name>
    <name type="common">Streptomyces spheroides</name>
    <dbReference type="NCBI Taxonomy" id="193462"/>
    <lineage>
        <taxon>Bacteria</taxon>
        <taxon>Bacillati</taxon>
        <taxon>Actinomycetota</taxon>
        <taxon>Actinomycetes</taxon>
        <taxon>Kitasatosporales</taxon>
        <taxon>Streptomycetaceae</taxon>
        <taxon>Streptomyces</taxon>
    </lineage>
</organism>
<reference evidence="2" key="1">
    <citation type="submission" date="2022-10" db="EMBL/GenBank/DDBJ databases">
        <title>The complete genomes of actinobacterial strains from the NBC collection.</title>
        <authorList>
            <person name="Joergensen T.S."/>
            <person name="Alvarez Arevalo M."/>
            <person name="Sterndorff E.B."/>
            <person name="Faurdal D."/>
            <person name="Vuksanovic O."/>
            <person name="Mourched A.-S."/>
            <person name="Charusanti P."/>
            <person name="Shaw S."/>
            <person name="Blin K."/>
            <person name="Weber T."/>
        </authorList>
    </citation>
    <scope>NUCLEOTIDE SEQUENCE</scope>
    <source>
        <strain evidence="2">NBC_01432</strain>
    </source>
</reference>
<evidence type="ECO:0000256" key="1">
    <source>
        <dbReference type="SAM" id="Phobius"/>
    </source>
</evidence>
<evidence type="ECO:0008006" key="4">
    <source>
        <dbReference type="Google" id="ProtNLM"/>
    </source>
</evidence>
<feature type="transmembrane region" description="Helical" evidence="1">
    <location>
        <begin position="201"/>
        <end position="219"/>
    </location>
</feature>
<protein>
    <recommendedName>
        <fullName evidence="4">DUF4386 domain-containing protein</fullName>
    </recommendedName>
</protein>
<feature type="transmembrane region" description="Helical" evidence="1">
    <location>
        <begin position="177"/>
        <end position="195"/>
    </location>
</feature>
<gene>
    <name evidence="2" type="ORF">OG442_06045</name>
</gene>
<keyword evidence="1" id="KW-0472">Membrane</keyword>
<keyword evidence="3" id="KW-1185">Reference proteome</keyword>
<keyword evidence="1" id="KW-0812">Transmembrane</keyword>
<feature type="transmembrane region" description="Helical" evidence="1">
    <location>
        <begin position="146"/>
        <end position="170"/>
    </location>
</feature>